<dbReference type="Gene3D" id="1.10.357.10">
    <property type="entry name" value="Tetracycline Repressor, domain 2"/>
    <property type="match status" value="1"/>
</dbReference>
<evidence type="ECO:0000256" key="2">
    <source>
        <dbReference type="ARBA" id="ARBA00023125"/>
    </source>
</evidence>
<feature type="DNA-binding region" description="H-T-H motif" evidence="4">
    <location>
        <begin position="40"/>
        <end position="59"/>
    </location>
</feature>
<keyword evidence="3" id="KW-0804">Transcription</keyword>
<dbReference type="PANTHER" id="PTHR47506:SF1">
    <property type="entry name" value="HTH-TYPE TRANSCRIPTIONAL REGULATOR YJDC"/>
    <property type="match status" value="1"/>
</dbReference>
<dbReference type="SUPFAM" id="SSF46689">
    <property type="entry name" value="Homeodomain-like"/>
    <property type="match status" value="1"/>
</dbReference>
<dbReference type="InterPro" id="IPR001647">
    <property type="entry name" value="HTH_TetR"/>
</dbReference>
<dbReference type="Pfam" id="PF00440">
    <property type="entry name" value="TetR_N"/>
    <property type="match status" value="1"/>
</dbReference>
<dbReference type="Proteomes" id="UP000066487">
    <property type="component" value="Chromosome"/>
</dbReference>
<dbReference type="EMBL" id="CP012830">
    <property type="protein sequence ID" value="ALI04732.1"/>
    <property type="molecule type" value="Genomic_DNA"/>
</dbReference>
<evidence type="ECO:0000256" key="1">
    <source>
        <dbReference type="ARBA" id="ARBA00023015"/>
    </source>
</evidence>
<accession>A0A0N7H122</accession>
<evidence type="ECO:0000256" key="3">
    <source>
        <dbReference type="ARBA" id="ARBA00023163"/>
    </source>
</evidence>
<evidence type="ECO:0000259" key="5">
    <source>
        <dbReference type="PROSITE" id="PS50977"/>
    </source>
</evidence>
<protein>
    <submittedName>
        <fullName evidence="6">TetR family transcriptional regulator</fullName>
    </submittedName>
</protein>
<name>A0A0N7H122_PSEFL</name>
<evidence type="ECO:0000313" key="6">
    <source>
        <dbReference type="EMBL" id="ALI04732.1"/>
    </source>
</evidence>
<reference evidence="6 7" key="2">
    <citation type="journal article" date="2018" name="Nature">
        <title>Mutant phenotypes for thousands of bacterial genes of unknown function.</title>
        <authorList>
            <person name="Price M.N."/>
            <person name="Wetmore K.M."/>
            <person name="Waters R.J."/>
            <person name="Callaghan M."/>
            <person name="Ray J."/>
            <person name="Liu H."/>
            <person name="Kuehl J.V."/>
            <person name="Melnyk R.A."/>
            <person name="Lamson J.S."/>
            <person name="Suh Y."/>
            <person name="Carlson H.K."/>
            <person name="Esquivel Z."/>
            <person name="Sadeeshkumar H."/>
            <person name="Chakraborty R."/>
            <person name="Zane G.M."/>
            <person name="Rubin B.E."/>
            <person name="Wall J.D."/>
            <person name="Visel A."/>
            <person name="Bristow J."/>
            <person name="Blow M.J."/>
            <person name="Arkin A.P."/>
            <person name="Deutschbauer A.M."/>
        </authorList>
    </citation>
    <scope>NUCLEOTIDE SEQUENCE [LARGE SCALE GENOMIC DNA]</scope>
    <source>
        <strain evidence="6 7">FW300-N2E3</strain>
    </source>
</reference>
<dbReference type="SUPFAM" id="SSF48498">
    <property type="entry name" value="Tetracyclin repressor-like, C-terminal domain"/>
    <property type="match status" value="1"/>
</dbReference>
<gene>
    <name evidence="6" type="ORF">AO353_28110</name>
</gene>
<dbReference type="PANTHER" id="PTHR47506">
    <property type="entry name" value="TRANSCRIPTIONAL REGULATORY PROTEIN"/>
    <property type="match status" value="1"/>
</dbReference>
<dbReference type="Pfam" id="PF16925">
    <property type="entry name" value="TetR_C_13"/>
    <property type="match status" value="1"/>
</dbReference>
<dbReference type="OrthoDB" id="270177at2"/>
<evidence type="ECO:0000256" key="4">
    <source>
        <dbReference type="PROSITE-ProRule" id="PRU00335"/>
    </source>
</evidence>
<dbReference type="InterPro" id="IPR036271">
    <property type="entry name" value="Tet_transcr_reg_TetR-rel_C_sf"/>
</dbReference>
<keyword evidence="1" id="KW-0805">Transcription regulation</keyword>
<reference evidence="7" key="1">
    <citation type="submission" date="2015-09" db="EMBL/GenBank/DDBJ databases">
        <title>Whole genome sequence of Pseudomonas fluorescens FW300-N2E3.</title>
        <authorList>
            <person name="Ray J."/>
            <person name="Melnyk R."/>
            <person name="Deutschbauer A."/>
        </authorList>
    </citation>
    <scope>NUCLEOTIDE SEQUENCE [LARGE SCALE GENOMIC DNA]</scope>
    <source>
        <strain evidence="7">FW300-N2E3</strain>
    </source>
</reference>
<sequence>MAQNKTAEGKGRGRPRAYDPQTALQQALGVFWSTGYSGASLDSIATAAGMNRPSLYAAFGDKHALYIKALEQYWEFAAAAMHEALTDNTLTLEQALMRFYEGQLSIYFSGEGQPRGCFAIGTATTEAVEDAEIRDVLSDRLSRLDTELETRLRAAIDSGELKSDADPAALAVLASSLLHSISIRARAGKSREELTELARNAVSVICG</sequence>
<feature type="domain" description="HTH tetR-type" evidence="5">
    <location>
        <begin position="17"/>
        <end position="77"/>
    </location>
</feature>
<dbReference type="InterPro" id="IPR011075">
    <property type="entry name" value="TetR_C"/>
</dbReference>
<proteinExistence type="predicted"/>
<dbReference type="GO" id="GO:0003677">
    <property type="term" value="F:DNA binding"/>
    <property type="evidence" value="ECO:0007669"/>
    <property type="project" value="UniProtKB-UniRule"/>
</dbReference>
<evidence type="ECO:0000313" key="7">
    <source>
        <dbReference type="Proteomes" id="UP000066487"/>
    </source>
</evidence>
<dbReference type="AlphaFoldDB" id="A0A0N7H122"/>
<dbReference type="RefSeq" id="WP_054597916.1">
    <property type="nucleotide sequence ID" value="NZ_CP012830.1"/>
</dbReference>
<organism evidence="6 7">
    <name type="scientific">Pseudomonas fluorescens</name>
    <dbReference type="NCBI Taxonomy" id="294"/>
    <lineage>
        <taxon>Bacteria</taxon>
        <taxon>Pseudomonadati</taxon>
        <taxon>Pseudomonadota</taxon>
        <taxon>Gammaproteobacteria</taxon>
        <taxon>Pseudomonadales</taxon>
        <taxon>Pseudomonadaceae</taxon>
        <taxon>Pseudomonas</taxon>
    </lineage>
</organism>
<dbReference type="Gene3D" id="1.10.10.60">
    <property type="entry name" value="Homeodomain-like"/>
    <property type="match status" value="1"/>
</dbReference>
<dbReference type="InterPro" id="IPR009057">
    <property type="entry name" value="Homeodomain-like_sf"/>
</dbReference>
<keyword evidence="2 4" id="KW-0238">DNA-binding</keyword>
<dbReference type="PROSITE" id="PS50977">
    <property type="entry name" value="HTH_TETR_2"/>
    <property type="match status" value="1"/>
</dbReference>